<evidence type="ECO:0000313" key="1">
    <source>
        <dbReference type="EMBL" id="KAI8537205.1"/>
    </source>
</evidence>
<accession>A0ACC0M8D2</accession>
<dbReference type="Proteomes" id="UP001062846">
    <property type="component" value="Chromosome 9"/>
</dbReference>
<gene>
    <name evidence="1" type="ORF">RHMOL_Rhmol09G0007100</name>
</gene>
<comment type="caution">
    <text evidence="1">The sequence shown here is derived from an EMBL/GenBank/DDBJ whole genome shotgun (WGS) entry which is preliminary data.</text>
</comment>
<dbReference type="EMBL" id="CM046396">
    <property type="protein sequence ID" value="KAI8537205.1"/>
    <property type="molecule type" value="Genomic_DNA"/>
</dbReference>
<protein>
    <submittedName>
        <fullName evidence="1">Uncharacterized protein</fullName>
    </submittedName>
</protein>
<organism evidence="1 2">
    <name type="scientific">Rhododendron molle</name>
    <name type="common">Chinese azalea</name>
    <name type="synonym">Azalea mollis</name>
    <dbReference type="NCBI Taxonomy" id="49168"/>
    <lineage>
        <taxon>Eukaryota</taxon>
        <taxon>Viridiplantae</taxon>
        <taxon>Streptophyta</taxon>
        <taxon>Embryophyta</taxon>
        <taxon>Tracheophyta</taxon>
        <taxon>Spermatophyta</taxon>
        <taxon>Magnoliopsida</taxon>
        <taxon>eudicotyledons</taxon>
        <taxon>Gunneridae</taxon>
        <taxon>Pentapetalae</taxon>
        <taxon>asterids</taxon>
        <taxon>Ericales</taxon>
        <taxon>Ericaceae</taxon>
        <taxon>Ericoideae</taxon>
        <taxon>Rhodoreae</taxon>
        <taxon>Rhododendron</taxon>
    </lineage>
</organism>
<proteinExistence type="predicted"/>
<evidence type="ECO:0000313" key="2">
    <source>
        <dbReference type="Proteomes" id="UP001062846"/>
    </source>
</evidence>
<name>A0ACC0M8D2_RHOML</name>
<sequence length="833" mass="93533">MPLFNLFARCLPDGIDIYFENVGGKMLDVVLLNMRLHGHIPVCGMISQYNLEEQEGAHNLFCLITKRVRMEGFLVSDYFPMYPKYRDMVLPLIREGKITYVEDIAEGLENAPANKVNRGIENVGKTQRHRVRDLERQRERERGGVGMAEVSNKQVILRDYVMGGFPKESDFEFKTSKIRLNVAQGSKSVVLKNLYLSCDPYMRNRMTNSTGSYVAPFTPGSPIIGRGVAKVIDSGHPNYKKGDLVWGMTRWEEYSLITEPETLYKIEDTDVPLSYYTGILGMPSLTAYAGFYEVGSPKEGEYVFVSAASGAVGQLVGQFAKLKNCYVVGSAGSKEKVDLLKDKFGFDEAFNYKEEHDLDKALKRCLPDGIDIYFENVGGKMLDVVLLNMRLHGRIPVCGMISQYNLEEQEGAHNLFCLITKRVRMEGFLVSDYFPMYPKYRNMVLPLIREGKITYVEDIAEGLENAPAALIGLFSGRNIGKQRERERAGVDMAERVEEVSNKQVILRDYVSGFPKESDFELRTSKIRLNAAQGSKSVVVKNLYLSCDPYMRNRMRNSIGSFTPGSPITGYGVARVIGSEHPNVKIGDLVWGTTGWEEYSLITEPETLFKIEHTDVPLSYYTGILGMPGMTAYGGFYEVGSPKEGEYVFVSAASGAVGQLVGQFAKLKNCYVVGSAGSKEKVDLLKDKFGFDEAFNYKEEPDLDKALKRCLPDGIDIYFENVGGKMLDMVLLNMRLHGRIPVCGMSSQYNLEEREGAHNLFCLITKRIRMEGFTAFDYYPMYPKYLDMVLPLIREGKITYVEDIAEGLENAPAALIGLFSGRNIGKQVVLVARE</sequence>
<reference evidence="1" key="1">
    <citation type="submission" date="2022-02" db="EMBL/GenBank/DDBJ databases">
        <title>Plant Genome Project.</title>
        <authorList>
            <person name="Zhang R.-G."/>
        </authorList>
    </citation>
    <scope>NUCLEOTIDE SEQUENCE</scope>
    <source>
        <strain evidence="1">AT1</strain>
    </source>
</reference>
<keyword evidence="2" id="KW-1185">Reference proteome</keyword>